<evidence type="ECO:0000256" key="1">
    <source>
        <dbReference type="SAM" id="MobiDB-lite"/>
    </source>
</evidence>
<protein>
    <submittedName>
        <fullName evidence="2">Uncharacterized protein</fullName>
    </submittedName>
</protein>
<dbReference type="EMBL" id="BMOS01000006">
    <property type="protein sequence ID" value="GGN54552.1"/>
    <property type="molecule type" value="Genomic_DNA"/>
</dbReference>
<accession>A0A918D0K8</accession>
<gene>
    <name evidence="2" type="ORF">GCM10007971_12430</name>
</gene>
<evidence type="ECO:0000313" key="2">
    <source>
        <dbReference type="EMBL" id="GGN54552.1"/>
    </source>
</evidence>
<proteinExistence type="predicted"/>
<feature type="region of interest" description="Disordered" evidence="1">
    <location>
        <begin position="1"/>
        <end position="29"/>
    </location>
</feature>
<reference evidence="2" key="1">
    <citation type="journal article" date="2014" name="Int. J. Syst. Evol. Microbiol.">
        <title>Complete genome sequence of Corynebacterium casei LMG S-19264T (=DSM 44701T), isolated from a smear-ripened cheese.</title>
        <authorList>
            <consortium name="US DOE Joint Genome Institute (JGI-PGF)"/>
            <person name="Walter F."/>
            <person name="Albersmeier A."/>
            <person name="Kalinowski J."/>
            <person name="Ruckert C."/>
        </authorList>
    </citation>
    <scope>NUCLEOTIDE SEQUENCE</scope>
    <source>
        <strain evidence="2">JCM 17251</strain>
    </source>
</reference>
<dbReference type="AlphaFoldDB" id="A0A918D0K8"/>
<evidence type="ECO:0000313" key="3">
    <source>
        <dbReference type="Proteomes" id="UP000624041"/>
    </source>
</evidence>
<keyword evidence="3" id="KW-1185">Reference proteome</keyword>
<name>A0A918D0K8_9BACI</name>
<comment type="caution">
    <text evidence="2">The sequence shown here is derived from an EMBL/GenBank/DDBJ whole genome shotgun (WGS) entry which is preliminary data.</text>
</comment>
<sequence length="60" mass="6450">MSLGDMGENHGRCEALGKATPKNPSGYGERHVRKVVNGTGDTLLGHFLSKEVKQKSISLL</sequence>
<organism evidence="2 3">
    <name type="scientific">Oceanobacillus indicireducens</name>
    <dbReference type="NCBI Taxonomy" id="1004261"/>
    <lineage>
        <taxon>Bacteria</taxon>
        <taxon>Bacillati</taxon>
        <taxon>Bacillota</taxon>
        <taxon>Bacilli</taxon>
        <taxon>Bacillales</taxon>
        <taxon>Bacillaceae</taxon>
        <taxon>Oceanobacillus</taxon>
    </lineage>
</organism>
<dbReference type="Proteomes" id="UP000624041">
    <property type="component" value="Unassembled WGS sequence"/>
</dbReference>
<reference evidence="2" key="2">
    <citation type="submission" date="2020-09" db="EMBL/GenBank/DDBJ databases">
        <authorList>
            <person name="Sun Q."/>
            <person name="Ohkuma M."/>
        </authorList>
    </citation>
    <scope>NUCLEOTIDE SEQUENCE</scope>
    <source>
        <strain evidence="2">JCM 17251</strain>
    </source>
</reference>